<dbReference type="SUPFAM" id="SSF50156">
    <property type="entry name" value="PDZ domain-like"/>
    <property type="match status" value="1"/>
</dbReference>
<dbReference type="Gene3D" id="2.30.42.10">
    <property type="match status" value="1"/>
</dbReference>
<evidence type="ECO:0000256" key="1">
    <source>
        <dbReference type="ARBA" id="ARBA00022737"/>
    </source>
</evidence>
<dbReference type="Gene3D" id="1.10.840.10">
    <property type="entry name" value="Ras guanine-nucleotide exchange factors catalytic domain"/>
    <property type="match status" value="1"/>
</dbReference>
<dbReference type="SUPFAM" id="SSF50729">
    <property type="entry name" value="PH domain-like"/>
    <property type="match status" value="1"/>
</dbReference>
<dbReference type="PROSITE" id="PS50297">
    <property type="entry name" value="ANK_REP_REGION"/>
    <property type="match status" value="4"/>
</dbReference>
<feature type="repeat" description="ANK" evidence="3">
    <location>
        <begin position="756"/>
        <end position="788"/>
    </location>
</feature>
<dbReference type="Pfam" id="PF00023">
    <property type="entry name" value="Ank"/>
    <property type="match status" value="1"/>
</dbReference>
<feature type="compositionally biased region" description="Gly residues" evidence="5">
    <location>
        <begin position="83"/>
        <end position="96"/>
    </location>
</feature>
<dbReference type="PROSITE" id="PS50088">
    <property type="entry name" value="ANK_REPEAT"/>
    <property type="match status" value="4"/>
</dbReference>
<organism evidence="9 10">
    <name type="scientific">Peronospora belbahrii</name>
    <dbReference type="NCBI Taxonomy" id="622444"/>
    <lineage>
        <taxon>Eukaryota</taxon>
        <taxon>Sar</taxon>
        <taxon>Stramenopiles</taxon>
        <taxon>Oomycota</taxon>
        <taxon>Peronosporomycetes</taxon>
        <taxon>Peronosporales</taxon>
        <taxon>Peronosporaceae</taxon>
        <taxon>Peronospora</taxon>
    </lineage>
</organism>
<dbReference type="InterPro" id="IPR036770">
    <property type="entry name" value="Ankyrin_rpt-contain_sf"/>
</dbReference>
<dbReference type="Pfam" id="PF00617">
    <property type="entry name" value="RasGEF"/>
    <property type="match status" value="1"/>
</dbReference>
<dbReference type="InterPro" id="IPR037191">
    <property type="entry name" value="VPS9_dom_sf"/>
</dbReference>
<evidence type="ECO:0000256" key="2">
    <source>
        <dbReference type="ARBA" id="ARBA00023043"/>
    </source>
</evidence>
<dbReference type="InterPro" id="IPR001895">
    <property type="entry name" value="RASGEF_cat_dom"/>
</dbReference>
<feature type="region of interest" description="Disordered" evidence="5">
    <location>
        <begin position="1"/>
        <end position="30"/>
    </location>
</feature>
<keyword evidence="10" id="KW-1185">Reference proteome</keyword>
<dbReference type="PANTHER" id="PTHR24123:SF33">
    <property type="entry name" value="PROTEIN HOS4"/>
    <property type="match status" value="1"/>
</dbReference>
<dbReference type="Gene3D" id="1.25.40.20">
    <property type="entry name" value="Ankyrin repeat-containing domain"/>
    <property type="match status" value="1"/>
</dbReference>
<dbReference type="InterPro" id="IPR001849">
    <property type="entry name" value="PH_domain"/>
</dbReference>
<evidence type="ECO:0000259" key="8">
    <source>
        <dbReference type="PROSITE" id="PS51205"/>
    </source>
</evidence>
<evidence type="ECO:0000313" key="9">
    <source>
        <dbReference type="EMBL" id="CAH0517042.1"/>
    </source>
</evidence>
<feature type="domain" description="Ras-GEF" evidence="7">
    <location>
        <begin position="1093"/>
        <end position="1318"/>
    </location>
</feature>
<dbReference type="SMART" id="SM00147">
    <property type="entry name" value="RasGEF"/>
    <property type="match status" value="1"/>
</dbReference>
<dbReference type="InterPro" id="IPR036034">
    <property type="entry name" value="PDZ_sf"/>
</dbReference>
<name>A0ABN8CVS9_9STRA</name>
<evidence type="ECO:0000313" key="10">
    <source>
        <dbReference type="Proteomes" id="UP001158986"/>
    </source>
</evidence>
<dbReference type="PROSITE" id="PS50009">
    <property type="entry name" value="RASGEF_CAT"/>
    <property type="match status" value="1"/>
</dbReference>
<dbReference type="InterPro" id="IPR002110">
    <property type="entry name" value="Ankyrin_rpt"/>
</dbReference>
<feature type="repeat" description="ANK" evidence="3">
    <location>
        <begin position="655"/>
        <end position="687"/>
    </location>
</feature>
<comment type="caution">
    <text evidence="9">The sequence shown here is derived from an EMBL/GenBank/DDBJ whole genome shotgun (WGS) entry which is preliminary data.</text>
</comment>
<dbReference type="Pfam" id="PF00169">
    <property type="entry name" value="PH"/>
    <property type="match status" value="1"/>
</dbReference>
<dbReference type="SUPFAM" id="SSF109993">
    <property type="entry name" value="VPS9 domain"/>
    <property type="match status" value="1"/>
</dbReference>
<dbReference type="InterPro" id="IPR051165">
    <property type="entry name" value="Multifunctional_ANK_Repeat"/>
</dbReference>
<feature type="domain" description="VPS9" evidence="8">
    <location>
        <begin position="361"/>
        <end position="501"/>
    </location>
</feature>
<dbReference type="Gene3D" id="2.30.29.30">
    <property type="entry name" value="Pleckstrin-homology domain (PH domain)/Phosphotyrosine-binding domain (PTB)"/>
    <property type="match status" value="1"/>
</dbReference>
<dbReference type="PANTHER" id="PTHR24123">
    <property type="entry name" value="ANKYRIN REPEAT-CONTAINING"/>
    <property type="match status" value="1"/>
</dbReference>
<feature type="region of interest" description="Disordered" evidence="5">
    <location>
        <begin position="63"/>
        <end position="102"/>
    </location>
</feature>
<proteinExistence type="predicted"/>
<keyword evidence="4" id="KW-0344">Guanine-nucleotide releasing factor</keyword>
<feature type="repeat" description="ANK" evidence="3">
    <location>
        <begin position="789"/>
        <end position="821"/>
    </location>
</feature>
<evidence type="ECO:0000256" key="4">
    <source>
        <dbReference type="PROSITE-ProRule" id="PRU00168"/>
    </source>
</evidence>
<dbReference type="SMART" id="SM00233">
    <property type="entry name" value="PH"/>
    <property type="match status" value="1"/>
</dbReference>
<gene>
    <name evidence="9" type="ORF">PBS001_LOCUS3673</name>
</gene>
<dbReference type="Proteomes" id="UP001158986">
    <property type="component" value="Unassembled WGS sequence"/>
</dbReference>
<dbReference type="Pfam" id="PF12796">
    <property type="entry name" value="Ank_2"/>
    <property type="match status" value="1"/>
</dbReference>
<dbReference type="Gene3D" id="1.20.1050.80">
    <property type="entry name" value="VPS9 domain"/>
    <property type="match status" value="1"/>
</dbReference>
<dbReference type="PROSITE" id="PS51205">
    <property type="entry name" value="VPS9"/>
    <property type="match status" value="1"/>
</dbReference>
<dbReference type="SUPFAM" id="SSF48403">
    <property type="entry name" value="Ankyrin repeat"/>
    <property type="match status" value="1"/>
</dbReference>
<feature type="domain" description="PH" evidence="6">
    <location>
        <begin position="144"/>
        <end position="243"/>
    </location>
</feature>
<sequence length="1382" mass="154868">MDSPPPLLQEEEEEEEEDEEEEEEDVIMLKPKRRLQFTRHYQEKKQENRLSFMRFSTYTRRSSRLSSSSTSDDGLCDSKLVGGVPGTGPRGSGSTGLTGPVGSTGRVGPLESCLHHEKAFQLVRHRSDPLLNGAFYAAQLQAGNFVKMGWLMKQGHLWKSWKTRFFVLFSDGTFAYYKNKGRKKIKGCMQLNDGVVSVQHVDIRVAEKAYAFQIEKGFYKLLCYCCSQFEAELWVAALRSVRRIAPPCYEMDLTATEEKVGSNAVARHLNKIFVTDQQIANSLVKFKENEHDHSYVAIHNFIVELDDAIIDRHHLELYQDSEIELLPGNELVRLIRRHVEDRVFISLYAEAYASLETNRVKSRRKKLEQNLKVLKQKAQADFGITKDLSVCNWKQAISVVNLLECVSLPTHKFEVILSAGNVITNSIAKHNGELFEVSDDALTAIFRYVVTMSSLSDLPILRALLKHGYQHHPACQNKANVVTAFLNAIKWVECFEIGDESYRFDSLGLAGSRVSVSISTNDVGIQFTTDGNGRGAIVYSVRKMSQAALSSAIVPGLSLIAINHEPVIGMPFDKIIQRVRTASLPKQLTFMTEFYYYQLLALDSELFRYLMCIAGRRGDLDSAAWLGSSTMDLNTLCSWEKSRGKQIFGFIPISGKGSPLHAAVHSGQLQMVNYLVSRGADVNLCNYKGRRPLHAVKQSVNMALIIEKLIAAGADINAMEKRGFTPLMFMCSTASLEGSATLLALGADVHCVAWSNGFSALEFAVNSGRTELVELCLLKGANPNAPTLDGNTSLHLAAVLLHADIIRLLLQRGANPNVQNRYGQTPATVLLTSAPDGDSDARILGLEMLACAGCRLSKRNLYGRHVPHQASSSRSSHVIDRLQKGGSLNRSSNGVNVDIFGSFVDYTQMKKAIGCLELPAPSDLWKVAGKNDFIYRSIHSNSVEDMVHDLVSGTEVDLVDFVAFALFLDSFSSMNEVVDRLSKHVHNGIKRHGLIRLMIMVLLFRESEVKESDDLLDRFYNLIGHNVDVSKEKLVRLVEEYAVLYRDYFSLRGAGNYALSYKQIPETMIKIYGLGAKPGSNKSFQLHLHRYIDAERWSKQCTLLTHAVFCKIPIQDFVSTGSKVRHSVEFITIKHWFQHLSAYVINAVLAQSTPEERAEVISFYLKAADCCMSLRNYDTLASILYALQSTAVQRLRKTINCLSVDAKKMLNDMQLLSDKGCREMNRLMRKFGNPCMPYIGLYLQGFAGLNELPAFGNDGLVNGSRLRRMGELAMEILHRQSAAYTLPNDKKITELLHVEMLYSSEESRYARSLELEPRGADAMPLSDHGSCVVIDDDLDLESEVRESIGGDGTFGFRQWIRKQQVVHRNRSRSSLIALYEWV</sequence>
<dbReference type="InterPro" id="IPR023578">
    <property type="entry name" value="Ras_GEF_dom_sf"/>
</dbReference>
<dbReference type="InterPro" id="IPR036964">
    <property type="entry name" value="RASGEF_cat_dom_sf"/>
</dbReference>
<dbReference type="SMART" id="SM00248">
    <property type="entry name" value="ANK"/>
    <property type="match status" value="5"/>
</dbReference>
<keyword evidence="1" id="KW-0677">Repeat</keyword>
<protein>
    <submittedName>
        <fullName evidence="9">Uncharacterized protein</fullName>
    </submittedName>
</protein>
<dbReference type="EMBL" id="CAKLCB010000220">
    <property type="protein sequence ID" value="CAH0517042.1"/>
    <property type="molecule type" value="Genomic_DNA"/>
</dbReference>
<accession>A0ABN8CVS9</accession>
<feature type="repeat" description="ANK" evidence="3">
    <location>
        <begin position="688"/>
        <end position="721"/>
    </location>
</feature>
<evidence type="ECO:0000259" key="7">
    <source>
        <dbReference type="PROSITE" id="PS50009"/>
    </source>
</evidence>
<evidence type="ECO:0000256" key="5">
    <source>
        <dbReference type="SAM" id="MobiDB-lite"/>
    </source>
</evidence>
<dbReference type="InterPro" id="IPR011993">
    <property type="entry name" value="PH-like_dom_sf"/>
</dbReference>
<dbReference type="InterPro" id="IPR003123">
    <property type="entry name" value="VPS9"/>
</dbReference>
<reference evidence="9 10" key="1">
    <citation type="submission" date="2021-11" db="EMBL/GenBank/DDBJ databases">
        <authorList>
            <person name="Islam A."/>
            <person name="Islam S."/>
            <person name="Flora M.S."/>
            <person name="Rahman M."/>
            <person name="Ziaur R.M."/>
            <person name="Epstein J.H."/>
            <person name="Hassan M."/>
            <person name="Klassen M."/>
            <person name="Woodard K."/>
            <person name="Webb A."/>
            <person name="Webby R.J."/>
            <person name="El Zowalaty M.E."/>
        </authorList>
    </citation>
    <scope>NUCLEOTIDE SEQUENCE [LARGE SCALE GENOMIC DNA]</scope>
    <source>
        <strain evidence="9">Pbs1</strain>
    </source>
</reference>
<dbReference type="SUPFAM" id="SSF48366">
    <property type="entry name" value="Ras GEF"/>
    <property type="match status" value="1"/>
</dbReference>
<keyword evidence="2 3" id="KW-0040">ANK repeat</keyword>
<feature type="compositionally biased region" description="Acidic residues" evidence="5">
    <location>
        <begin position="9"/>
        <end position="26"/>
    </location>
</feature>
<evidence type="ECO:0000256" key="3">
    <source>
        <dbReference type="PROSITE-ProRule" id="PRU00023"/>
    </source>
</evidence>
<evidence type="ECO:0000259" key="6">
    <source>
        <dbReference type="PROSITE" id="PS50003"/>
    </source>
</evidence>
<dbReference type="PROSITE" id="PS50003">
    <property type="entry name" value="PH_DOMAIN"/>
    <property type="match status" value="1"/>
</dbReference>